<evidence type="ECO:0000259" key="3">
    <source>
        <dbReference type="PROSITE" id="PS51123"/>
    </source>
</evidence>
<proteinExistence type="predicted"/>
<dbReference type="GO" id="GO:0016020">
    <property type="term" value="C:membrane"/>
    <property type="evidence" value="ECO:0007669"/>
    <property type="project" value="UniProtKB-UniRule"/>
</dbReference>
<dbReference type="PROSITE" id="PS51123">
    <property type="entry name" value="OMPA_2"/>
    <property type="match status" value="1"/>
</dbReference>
<accession>A0A9D9J5S4</accession>
<evidence type="ECO:0000313" key="5">
    <source>
        <dbReference type="Proteomes" id="UP000823750"/>
    </source>
</evidence>
<dbReference type="AlphaFoldDB" id="A0A9D9J5S4"/>
<dbReference type="InterPro" id="IPR011990">
    <property type="entry name" value="TPR-like_helical_dom_sf"/>
</dbReference>
<dbReference type="SUPFAM" id="SSF48452">
    <property type="entry name" value="TPR-like"/>
    <property type="match status" value="1"/>
</dbReference>
<sequence>MKSMYKIILAVAAFVICNGTVQARDTAGKKNVTYLDAVRFENREIAKDGREVCLNMDIILDSAKIRTQHTVSLTPVLVSADGKQEKAFETVIVDGKTRHKVFLRREALDQTDSARYSAQAIIKRKNRTEQEYAYVSAVPYSPWMLDGKVTVRECVQGCADCGEGTSETVLESPVLPKFIPQWATGKIEPAPEPVKRREESRIARLHFRWDRYDILPSWKDNSTVLDTVTRSIALVKDKDYISITGIYVAGFASPEGTWDYNIRLSRNRAQSFARYIAGHNDVADSLIHVEWSGEDWDGFRARIEDSDFAKKDRIIDVIDTFTENRNLCERKMMRLLTRSEYVWLLRNIYPYLRHCTYRVEYEVKNFDLGEARRMIYERPQDLNLSEMYKVAGSYSPDSEEYAHAMAMAAKYYPHSPAVMSDTAAAAIARGDAASAVEILSEAASLMTEEAMDRGLTGEQAELLNLYGTACAQAGQYDTAAAALEAAAKAGNANAEHNMSQLLNVISQL</sequence>
<feature type="chain" id="PRO_5039567513" evidence="2">
    <location>
        <begin position="24"/>
        <end position="508"/>
    </location>
</feature>
<feature type="signal peptide" evidence="2">
    <location>
        <begin position="1"/>
        <end position="23"/>
    </location>
</feature>
<protein>
    <submittedName>
        <fullName evidence="4">DUF3868 domain-containing protein</fullName>
    </submittedName>
</protein>
<dbReference type="Gene3D" id="3.30.1330.60">
    <property type="entry name" value="OmpA-like domain"/>
    <property type="match status" value="1"/>
</dbReference>
<evidence type="ECO:0000313" key="4">
    <source>
        <dbReference type="EMBL" id="MBO8486176.1"/>
    </source>
</evidence>
<dbReference type="EMBL" id="JADILX010000104">
    <property type="protein sequence ID" value="MBO8486176.1"/>
    <property type="molecule type" value="Genomic_DNA"/>
</dbReference>
<dbReference type="InterPro" id="IPR024480">
    <property type="entry name" value="DUF3868"/>
</dbReference>
<name>A0A9D9J5S4_9BACT</name>
<reference evidence="4" key="1">
    <citation type="submission" date="2020-10" db="EMBL/GenBank/DDBJ databases">
        <authorList>
            <person name="Gilroy R."/>
        </authorList>
    </citation>
    <scope>NUCLEOTIDE SEQUENCE</scope>
    <source>
        <strain evidence="4">B2-16538</strain>
    </source>
</reference>
<organism evidence="4 5">
    <name type="scientific">Candidatus Cryptobacteroides excrementavium</name>
    <dbReference type="NCBI Taxonomy" id="2840759"/>
    <lineage>
        <taxon>Bacteria</taxon>
        <taxon>Pseudomonadati</taxon>
        <taxon>Bacteroidota</taxon>
        <taxon>Bacteroidia</taxon>
        <taxon>Bacteroidales</taxon>
        <taxon>Candidatus Cryptobacteroides</taxon>
    </lineage>
</organism>
<dbReference type="Proteomes" id="UP000823750">
    <property type="component" value="Unassembled WGS sequence"/>
</dbReference>
<evidence type="ECO:0000256" key="1">
    <source>
        <dbReference type="PROSITE-ProRule" id="PRU00473"/>
    </source>
</evidence>
<dbReference type="SUPFAM" id="SSF103088">
    <property type="entry name" value="OmpA-like"/>
    <property type="match status" value="1"/>
</dbReference>
<dbReference type="Gene3D" id="1.25.40.10">
    <property type="entry name" value="Tetratricopeptide repeat domain"/>
    <property type="match status" value="1"/>
</dbReference>
<reference evidence="4" key="2">
    <citation type="journal article" date="2021" name="PeerJ">
        <title>Extensive microbial diversity within the chicken gut microbiome revealed by metagenomics and culture.</title>
        <authorList>
            <person name="Gilroy R."/>
            <person name="Ravi A."/>
            <person name="Getino M."/>
            <person name="Pursley I."/>
            <person name="Horton D.L."/>
            <person name="Alikhan N.F."/>
            <person name="Baker D."/>
            <person name="Gharbi K."/>
            <person name="Hall N."/>
            <person name="Watson M."/>
            <person name="Adriaenssens E.M."/>
            <person name="Foster-Nyarko E."/>
            <person name="Jarju S."/>
            <person name="Secka A."/>
            <person name="Antonio M."/>
            <person name="Oren A."/>
            <person name="Chaudhuri R.R."/>
            <person name="La Ragione R."/>
            <person name="Hildebrand F."/>
            <person name="Pallen M.J."/>
        </authorList>
    </citation>
    <scope>NUCLEOTIDE SEQUENCE</scope>
    <source>
        <strain evidence="4">B2-16538</strain>
    </source>
</reference>
<dbReference type="InterPro" id="IPR036737">
    <property type="entry name" value="OmpA-like_sf"/>
</dbReference>
<evidence type="ECO:0000256" key="2">
    <source>
        <dbReference type="SAM" id="SignalP"/>
    </source>
</evidence>
<dbReference type="InterPro" id="IPR006665">
    <property type="entry name" value="OmpA-like"/>
</dbReference>
<gene>
    <name evidence="4" type="ORF">IAB78_07105</name>
</gene>
<feature type="domain" description="OmpA-like" evidence="3">
    <location>
        <begin position="194"/>
        <end position="323"/>
    </location>
</feature>
<keyword evidence="2" id="KW-0732">Signal</keyword>
<dbReference type="Pfam" id="PF12984">
    <property type="entry name" value="DUF3868"/>
    <property type="match status" value="1"/>
</dbReference>
<keyword evidence="1" id="KW-0472">Membrane</keyword>
<comment type="caution">
    <text evidence="4">The sequence shown here is derived from an EMBL/GenBank/DDBJ whole genome shotgun (WGS) entry which is preliminary data.</text>
</comment>